<dbReference type="GO" id="GO:0016853">
    <property type="term" value="F:isomerase activity"/>
    <property type="evidence" value="ECO:0007669"/>
    <property type="project" value="UniProtKB-KW"/>
</dbReference>
<evidence type="ECO:0000313" key="1">
    <source>
        <dbReference type="EMBL" id="OAT47718.1"/>
    </source>
</evidence>
<dbReference type="EMBL" id="LXEU01000077">
    <property type="protein sequence ID" value="OAT47718.1"/>
    <property type="molecule type" value="Genomic_DNA"/>
</dbReference>
<dbReference type="InterPro" id="IPR037012">
    <property type="entry name" value="NanQ/TabA/YiaL_sf"/>
</dbReference>
<reference evidence="1 2" key="1">
    <citation type="submission" date="2016-04" db="EMBL/GenBank/DDBJ databases">
        <title>ATOL: Assembling a taxonomically balanced genome-scale reconstruction of the evolutionary history of the Enterobacteriaceae.</title>
        <authorList>
            <person name="Plunkett G.III."/>
            <person name="Neeno-Eckwall E.C."/>
            <person name="Glasner J.D."/>
            <person name="Perna N.T."/>
        </authorList>
    </citation>
    <scope>NUCLEOTIDE SEQUENCE [LARGE SCALE GENOMIC DNA]</scope>
    <source>
        <strain evidence="1 2">ATCC 51603</strain>
    </source>
</reference>
<name>A0A1B7JII8_9ENTR</name>
<dbReference type="AlphaFoldDB" id="A0A1B7JII8"/>
<dbReference type="Proteomes" id="UP000078386">
    <property type="component" value="Unassembled WGS sequence"/>
</dbReference>
<dbReference type="NCBIfam" id="NF040884">
    <property type="entry name" value="acetylneur_anom"/>
    <property type="match status" value="1"/>
</dbReference>
<organism evidence="1 2">
    <name type="scientific">Kluyvera georgiana ATCC 51603</name>
    <dbReference type="NCBI Taxonomy" id="1354264"/>
    <lineage>
        <taxon>Bacteria</taxon>
        <taxon>Pseudomonadati</taxon>
        <taxon>Pseudomonadota</taxon>
        <taxon>Gammaproteobacteria</taxon>
        <taxon>Enterobacterales</taxon>
        <taxon>Enterobacteriaceae</taxon>
        <taxon>Kluyvera</taxon>
    </lineage>
</organism>
<dbReference type="PATRIC" id="fig|1354264.4.peg.3869"/>
<dbReference type="InterPro" id="IPR049827">
    <property type="entry name" value="NanQ"/>
</dbReference>
<evidence type="ECO:0000313" key="2">
    <source>
        <dbReference type="Proteomes" id="UP000078386"/>
    </source>
</evidence>
<comment type="caution">
    <text evidence="1">The sequence shown here is derived from an EMBL/GenBank/DDBJ whole genome shotgun (WGS) entry which is preliminary data.</text>
</comment>
<accession>A0A1B7JII8</accession>
<keyword evidence="2" id="KW-1185">Reference proteome</keyword>
<dbReference type="Pfam" id="PF04074">
    <property type="entry name" value="DUF386"/>
    <property type="match status" value="1"/>
</dbReference>
<dbReference type="Gene3D" id="2.60.120.370">
    <property type="entry name" value="YhcH/YjgK/YiaL"/>
    <property type="match status" value="1"/>
</dbReference>
<dbReference type="PANTHER" id="PTHR34986:SF5">
    <property type="entry name" value="N-ACETYLNEURAMINATE ANOMERASE NANQ"/>
    <property type="match status" value="1"/>
</dbReference>
<dbReference type="NCBIfam" id="TIGR00022">
    <property type="entry name" value="YhcH/YjgK/YiaL family protein"/>
    <property type="match status" value="1"/>
</dbReference>
<gene>
    <name evidence="1" type="ORF">M989_03721</name>
</gene>
<dbReference type="RefSeq" id="WP_064547747.1">
    <property type="nucleotide sequence ID" value="NZ_LXEU01000077.1"/>
</dbReference>
<sequence>MIIGDIRCPERTGLPSPLLAALTLALKADPQRCEPGCHVLQGDDIFMNVMQFMTQPAHAKRAELHAEYIDVQILLAGEERIDFGFVDSARQCDEWHREDDYQLCDEIAGQQSITLQAGMFAVFFPGEPHKPGVQGETPAEIKKAVVKVHRQLLER</sequence>
<dbReference type="InterPro" id="IPR004375">
    <property type="entry name" value="NanQ/TabA/YiaL"/>
</dbReference>
<protein>
    <submittedName>
        <fullName evidence="1">Putative sugar isomerase</fullName>
    </submittedName>
</protein>
<proteinExistence type="predicted"/>
<dbReference type="SUPFAM" id="SSF51197">
    <property type="entry name" value="Clavaminate synthase-like"/>
    <property type="match status" value="1"/>
</dbReference>
<dbReference type="PANTHER" id="PTHR34986">
    <property type="entry name" value="EVOLVED BETA-GALACTOSIDASE SUBUNIT BETA"/>
    <property type="match status" value="1"/>
</dbReference>
<dbReference type="GO" id="GO:0005829">
    <property type="term" value="C:cytosol"/>
    <property type="evidence" value="ECO:0007669"/>
    <property type="project" value="TreeGrafter"/>
</dbReference>
<keyword evidence="1" id="KW-0413">Isomerase</keyword>